<dbReference type="STRING" id="641524.ADICYQ_4920"/>
<reference evidence="1 2" key="1">
    <citation type="journal article" date="2013" name="Genome Announc.">
        <title>Draft Genome Sequence of Cyclobacterium qasimii Strain M12-11BT, Isolated from Arctic Marine Sediment.</title>
        <authorList>
            <person name="Shivaji S."/>
            <person name="Ara S."/>
            <person name="Singh A."/>
            <person name="Kumar Pinnaka A."/>
        </authorList>
    </citation>
    <scope>NUCLEOTIDE SEQUENCE [LARGE SCALE GENOMIC DNA]</scope>
    <source>
        <strain evidence="1 2">M12-11B</strain>
    </source>
</reference>
<accession>S7V9K8</accession>
<evidence type="ECO:0000313" key="2">
    <source>
        <dbReference type="Proteomes" id="UP000014974"/>
    </source>
</evidence>
<dbReference type="AlphaFoldDB" id="S7V9K8"/>
<protein>
    <submittedName>
        <fullName evidence="1">Uncharacterized protein</fullName>
    </submittedName>
</protein>
<dbReference type="Proteomes" id="UP000014974">
    <property type="component" value="Unassembled WGS sequence"/>
</dbReference>
<dbReference type="EMBL" id="ATNM01000156">
    <property type="protein sequence ID" value="EPR66222.1"/>
    <property type="molecule type" value="Genomic_DNA"/>
</dbReference>
<comment type="caution">
    <text evidence="1">The sequence shown here is derived from an EMBL/GenBank/DDBJ whole genome shotgun (WGS) entry which is preliminary data.</text>
</comment>
<organism evidence="1 2">
    <name type="scientific">Cyclobacterium qasimii M12-11B</name>
    <dbReference type="NCBI Taxonomy" id="641524"/>
    <lineage>
        <taxon>Bacteria</taxon>
        <taxon>Pseudomonadati</taxon>
        <taxon>Bacteroidota</taxon>
        <taxon>Cytophagia</taxon>
        <taxon>Cytophagales</taxon>
        <taxon>Cyclobacteriaceae</taxon>
        <taxon>Cyclobacterium</taxon>
    </lineage>
</organism>
<gene>
    <name evidence="1" type="ORF">ADICYQ_4920</name>
</gene>
<sequence>MERQRRFTFNRKAKFGLDAITTATYRYFFNALEFGLIND</sequence>
<proteinExistence type="predicted"/>
<evidence type="ECO:0000313" key="1">
    <source>
        <dbReference type="EMBL" id="EPR66222.1"/>
    </source>
</evidence>
<name>S7V9K8_9BACT</name>